<accession>G0W362</accession>
<dbReference type="OrthoDB" id="4062651at2759"/>
<dbReference type="InterPro" id="IPR011009">
    <property type="entry name" value="Kinase-like_dom_sf"/>
</dbReference>
<dbReference type="SUPFAM" id="SSF56112">
    <property type="entry name" value="Protein kinase-like (PK-like)"/>
    <property type="match status" value="1"/>
</dbReference>
<evidence type="ECO:0000259" key="5">
    <source>
        <dbReference type="PROSITE" id="PS50011"/>
    </source>
</evidence>
<evidence type="ECO:0000256" key="2">
    <source>
        <dbReference type="ARBA" id="ARBA00022840"/>
    </source>
</evidence>
<feature type="compositionally biased region" description="Polar residues" evidence="4">
    <location>
        <begin position="1"/>
        <end position="10"/>
    </location>
</feature>
<dbReference type="GO" id="GO:0004672">
    <property type="term" value="F:protein kinase activity"/>
    <property type="evidence" value="ECO:0007669"/>
    <property type="project" value="InterPro"/>
</dbReference>
<proteinExistence type="predicted"/>
<dbReference type="SMART" id="SM00220">
    <property type="entry name" value="S_TKc"/>
    <property type="match status" value="1"/>
</dbReference>
<feature type="region of interest" description="Disordered" evidence="4">
    <location>
        <begin position="717"/>
        <end position="739"/>
    </location>
</feature>
<dbReference type="InterPro" id="IPR008271">
    <property type="entry name" value="Ser/Thr_kinase_AS"/>
</dbReference>
<feature type="region of interest" description="Disordered" evidence="4">
    <location>
        <begin position="187"/>
        <end position="223"/>
    </location>
</feature>
<feature type="compositionally biased region" description="Basic and acidic residues" evidence="4">
    <location>
        <begin position="717"/>
        <end position="728"/>
    </location>
</feature>
<feature type="region of interest" description="Disordered" evidence="4">
    <location>
        <begin position="421"/>
        <end position="471"/>
    </location>
</feature>
<dbReference type="Gene3D" id="1.10.510.10">
    <property type="entry name" value="Transferase(Phosphotransferase) domain 1"/>
    <property type="match status" value="2"/>
</dbReference>
<dbReference type="InterPro" id="IPR017441">
    <property type="entry name" value="Protein_kinase_ATP_BS"/>
</dbReference>
<dbReference type="OMA" id="YAMYCLT"/>
<dbReference type="InterPro" id="IPR000719">
    <property type="entry name" value="Prot_kinase_dom"/>
</dbReference>
<dbReference type="RefSeq" id="XP_003667493.1">
    <property type="nucleotide sequence ID" value="XM_003667445.1"/>
</dbReference>
<feature type="compositionally biased region" description="Low complexity" evidence="4">
    <location>
        <begin position="28"/>
        <end position="48"/>
    </location>
</feature>
<dbReference type="KEGG" id="ndi:NDAI_0A00920"/>
<dbReference type="HOGENOM" id="CLU_010370_0_0_1"/>
<dbReference type="PROSITE" id="PS00108">
    <property type="entry name" value="PROTEIN_KINASE_ST"/>
    <property type="match status" value="1"/>
</dbReference>
<dbReference type="eggNOG" id="KOG0032">
    <property type="taxonomic scope" value="Eukaryota"/>
</dbReference>
<dbReference type="GO" id="GO:0005524">
    <property type="term" value="F:ATP binding"/>
    <property type="evidence" value="ECO:0007669"/>
    <property type="project" value="UniProtKB-UniRule"/>
</dbReference>
<protein>
    <recommendedName>
        <fullName evidence="5">Protein kinase domain-containing protein</fullName>
    </recommendedName>
</protein>
<evidence type="ECO:0000256" key="3">
    <source>
        <dbReference type="PROSITE-ProRule" id="PRU10141"/>
    </source>
</evidence>
<dbReference type="GO" id="GO:0006508">
    <property type="term" value="P:proteolysis"/>
    <property type="evidence" value="ECO:0007669"/>
    <property type="project" value="EnsemblFungi"/>
</dbReference>
<dbReference type="EMBL" id="HE580267">
    <property type="protein sequence ID" value="CCD22250.1"/>
    <property type="molecule type" value="Genomic_DNA"/>
</dbReference>
<keyword evidence="7" id="KW-1185">Reference proteome</keyword>
<feature type="compositionally biased region" description="Low complexity" evidence="4">
    <location>
        <begin position="11"/>
        <end position="20"/>
    </location>
</feature>
<dbReference type="PROSITE" id="PS50011">
    <property type="entry name" value="PROTEIN_KINASE_DOM"/>
    <property type="match status" value="1"/>
</dbReference>
<keyword evidence="2 3" id="KW-0067">ATP-binding</keyword>
<dbReference type="CDD" id="cd00180">
    <property type="entry name" value="PKc"/>
    <property type="match status" value="1"/>
</dbReference>
<gene>
    <name evidence="6" type="primary">NDAI0A00920</name>
    <name evidence="6" type="ordered locus">NDAI_0A00920</name>
</gene>
<dbReference type="Pfam" id="PF00069">
    <property type="entry name" value="Pkinase"/>
    <property type="match status" value="2"/>
</dbReference>
<evidence type="ECO:0000313" key="7">
    <source>
        <dbReference type="Proteomes" id="UP000000689"/>
    </source>
</evidence>
<evidence type="ECO:0000256" key="4">
    <source>
        <dbReference type="SAM" id="MobiDB-lite"/>
    </source>
</evidence>
<dbReference type="Proteomes" id="UP000000689">
    <property type="component" value="Chromosome 1"/>
</dbReference>
<sequence>MNSTNSTQFRTTAATPTTTPDINEKDTSTASESTDLSSSYENSSSAFGSKYDNITDHNIIKKDKSNDTLYFQPRRIYQMEQDLPSRATLVKPFPSNDDTQTEFYNDERQNTTQTNSQSVLANFSEYVPNLNFTDYIKFWQREDLYKNQFPENVEHSSNRIKQQEQQRSQYKETSDQDFKIQEYLQDNDQFKQQSRPESRVSNNLSRYSSSWSTTDEEDIVEEDSENASLKQENPIMFKSAHSQVEPIPLPNMRSLKTPPSALELERRKSSYNFANNSFTAYNNTTSHYHSFKTSTAPMRKKTTSPIATSFDSVSSSLTFIPNNTMSVLTELRMSPDEVKDLISKLPNDYLSLPYSKRKQTIIELVPDRDYKLIMSLIKKFMLTSPTSNLSLNNKRSLTNLNQGRSRHGSIASQFLSTFSPPASSSMANRQQQQLQQRRLLHRNSPDVDIGDTSNDSAGNEGDNEEENLTNIKPDARGRQVLGHLLGRIIGYGAWGVVRECIDLKTGINRAIKIVRFKENLKVKREVIREVSVWEQLKHQCILPLLNYNLDPEYAMYCLTERITDGNFFDLVLSWGTLDNPNINFTDRCKLTIFSVLQVISALNYMHSKSFAHGDVKLENCLVQKVPKEYWKVFLCDFGMSRSFRSNMTDPNNNNSLPDGPQNGYSDSSDAYIEATFASNGKKLRICKKPHNTNMKRSKSNSSIFETTELSKVQKIVTDKESTHDDTPLDIKTTPRQYGPSLTSTMISKNSVTSLCSLTSRISTEHSTRTVELLPTGRILDTTTSYHDHKRRKHSKAIRDTSMATIDPQKEELRSDLSSHIGSLPYASPELLHSDCTSLGPPADVWALGVMLYTMLTGKLPFKDEFEERLRERIRNVNYDKEALQIACNNGEKPNIKQQELIFQTLYDAVDGCLTKDLDKRWTLIDVQSSLEKELERHGGLPS</sequence>
<dbReference type="PANTHER" id="PTHR24347">
    <property type="entry name" value="SERINE/THREONINE-PROTEIN KINASE"/>
    <property type="match status" value="1"/>
</dbReference>
<feature type="binding site" evidence="3">
    <location>
        <position position="512"/>
    </location>
    <ligand>
        <name>ATP</name>
        <dbReference type="ChEBI" id="CHEBI:30616"/>
    </ligand>
</feature>
<dbReference type="STRING" id="1071378.G0W362"/>
<organism evidence="6 7">
    <name type="scientific">Naumovozyma dairenensis (strain ATCC 10597 / BCRC 20456 / CBS 421 / NBRC 0211 / NRRL Y-12639)</name>
    <name type="common">Saccharomyces dairenensis</name>
    <dbReference type="NCBI Taxonomy" id="1071378"/>
    <lineage>
        <taxon>Eukaryota</taxon>
        <taxon>Fungi</taxon>
        <taxon>Dikarya</taxon>
        <taxon>Ascomycota</taxon>
        <taxon>Saccharomycotina</taxon>
        <taxon>Saccharomycetes</taxon>
        <taxon>Saccharomycetales</taxon>
        <taxon>Saccharomycetaceae</taxon>
        <taxon>Naumovozyma</taxon>
    </lineage>
</organism>
<feature type="region of interest" description="Disordered" evidence="4">
    <location>
        <begin position="1"/>
        <end position="48"/>
    </location>
</feature>
<feature type="compositionally biased region" description="Acidic residues" evidence="4">
    <location>
        <begin position="214"/>
        <end position="223"/>
    </location>
</feature>
<name>G0W362_NAUDC</name>
<evidence type="ECO:0000256" key="1">
    <source>
        <dbReference type="ARBA" id="ARBA00022741"/>
    </source>
</evidence>
<dbReference type="GO" id="GO:0005737">
    <property type="term" value="C:cytoplasm"/>
    <property type="evidence" value="ECO:0007669"/>
    <property type="project" value="EnsemblFungi"/>
</dbReference>
<dbReference type="GeneID" id="11495367"/>
<reference evidence="6 7" key="1">
    <citation type="journal article" date="2011" name="Proc. Natl. Acad. Sci. U.S.A.">
        <title>Evolutionary erosion of yeast sex chromosomes by mating-type switching accidents.</title>
        <authorList>
            <person name="Gordon J.L."/>
            <person name="Armisen D."/>
            <person name="Proux-Wera E."/>
            <person name="Oheigeartaigh S.S."/>
            <person name="Byrne K.P."/>
            <person name="Wolfe K.H."/>
        </authorList>
    </citation>
    <scope>NUCLEOTIDE SEQUENCE [LARGE SCALE GENOMIC DNA]</scope>
    <source>
        <strain evidence="7">ATCC 10597 / BCRC 20456 / CBS 421 / NBRC 0211 / NRRL Y-12639</strain>
    </source>
</reference>
<evidence type="ECO:0000313" key="6">
    <source>
        <dbReference type="EMBL" id="CCD22250.1"/>
    </source>
</evidence>
<dbReference type="AlphaFoldDB" id="G0W362"/>
<feature type="region of interest" description="Disordered" evidence="4">
    <location>
        <begin position="152"/>
        <end position="175"/>
    </location>
</feature>
<keyword evidence="1 3" id="KW-0547">Nucleotide-binding</keyword>
<feature type="domain" description="Protein kinase" evidence="5">
    <location>
        <begin position="483"/>
        <end position="940"/>
    </location>
</feature>
<feature type="compositionally biased region" description="Low complexity" evidence="4">
    <location>
        <begin position="199"/>
        <end position="212"/>
    </location>
</feature>
<dbReference type="PROSITE" id="PS00107">
    <property type="entry name" value="PROTEIN_KINASE_ATP"/>
    <property type="match status" value="1"/>
</dbReference>